<keyword evidence="1" id="KW-0812">Transmembrane</keyword>
<comment type="caution">
    <text evidence="2">The sequence shown here is derived from an EMBL/GenBank/DDBJ whole genome shotgun (WGS) entry which is preliminary data.</text>
</comment>
<feature type="transmembrane region" description="Helical" evidence="1">
    <location>
        <begin position="54"/>
        <end position="71"/>
    </location>
</feature>
<sequence length="82" mass="9365">MHYKFTLLFTAIGAAVCLMHAIGHDSEPIYILFYCLSVPAWFYPIVGYTNVNAALLYVLTILSWTIIGYAIDRFSVRKRSRS</sequence>
<proteinExistence type="predicted"/>
<dbReference type="Proteomes" id="UP000215509">
    <property type="component" value="Unassembled WGS sequence"/>
</dbReference>
<gene>
    <name evidence="2" type="ORF">CF651_20055</name>
</gene>
<feature type="transmembrane region" description="Helical" evidence="1">
    <location>
        <begin position="29"/>
        <end position="48"/>
    </location>
</feature>
<keyword evidence="3" id="KW-1185">Reference proteome</keyword>
<dbReference type="OrthoDB" id="2622240at2"/>
<dbReference type="RefSeq" id="WP_094016656.1">
    <property type="nucleotide sequence ID" value="NZ_NMQW01000029.1"/>
</dbReference>
<keyword evidence="1" id="KW-0472">Membrane</keyword>
<name>A0A229UM89_9BACL</name>
<evidence type="ECO:0000313" key="2">
    <source>
        <dbReference type="EMBL" id="OXM84536.1"/>
    </source>
</evidence>
<dbReference type="EMBL" id="NMQW01000029">
    <property type="protein sequence ID" value="OXM84536.1"/>
    <property type="molecule type" value="Genomic_DNA"/>
</dbReference>
<protein>
    <submittedName>
        <fullName evidence="2">Uncharacterized protein</fullName>
    </submittedName>
</protein>
<accession>A0A229UM89</accession>
<feature type="transmembrane region" description="Helical" evidence="1">
    <location>
        <begin position="6"/>
        <end position="22"/>
    </location>
</feature>
<reference evidence="2 3" key="1">
    <citation type="submission" date="2017-07" db="EMBL/GenBank/DDBJ databases">
        <title>Genome sequencing and assembly of Paenibacillus rigui.</title>
        <authorList>
            <person name="Mayilraj S."/>
        </authorList>
    </citation>
    <scope>NUCLEOTIDE SEQUENCE [LARGE SCALE GENOMIC DNA]</scope>
    <source>
        <strain evidence="2 3">JCM 16352</strain>
    </source>
</reference>
<dbReference type="AlphaFoldDB" id="A0A229UM89"/>
<keyword evidence="1" id="KW-1133">Transmembrane helix</keyword>
<evidence type="ECO:0000256" key="1">
    <source>
        <dbReference type="SAM" id="Phobius"/>
    </source>
</evidence>
<organism evidence="2 3">
    <name type="scientific">Paenibacillus rigui</name>
    <dbReference type="NCBI Taxonomy" id="554312"/>
    <lineage>
        <taxon>Bacteria</taxon>
        <taxon>Bacillati</taxon>
        <taxon>Bacillota</taxon>
        <taxon>Bacilli</taxon>
        <taxon>Bacillales</taxon>
        <taxon>Paenibacillaceae</taxon>
        <taxon>Paenibacillus</taxon>
    </lineage>
</organism>
<evidence type="ECO:0000313" key="3">
    <source>
        <dbReference type="Proteomes" id="UP000215509"/>
    </source>
</evidence>